<dbReference type="PANTHER" id="PTHR33434:SF2">
    <property type="entry name" value="FATTY ACID-BINDING PROTEIN TM_1468"/>
    <property type="match status" value="1"/>
</dbReference>
<evidence type="ECO:0000313" key="4">
    <source>
        <dbReference type="Proteomes" id="UP000266328"/>
    </source>
</evidence>
<dbReference type="NCBIfam" id="TIGR00762">
    <property type="entry name" value="DegV"/>
    <property type="match status" value="1"/>
</dbReference>
<dbReference type="InterPro" id="IPR043168">
    <property type="entry name" value="DegV_C"/>
</dbReference>
<dbReference type="SUPFAM" id="SSF82549">
    <property type="entry name" value="DAK1/DegV-like"/>
    <property type="match status" value="1"/>
</dbReference>
<sequence length="352" mass="38527">MRVTEPRSRHGRLSSRGAQVFRPSSASWALASGVTRGPRPWQSSLLIKQSEQEGQRGRSGEYRQRGSEKGPSVNIHIVTDSTSYLPIGFAEQHDLPVVPVKVSVDEVFFREFVEISPDVFYAKQKAGAKYGTTQPGPEDFIAVYTKLLANPNDEVLSIHLSSRVSGTLNSAYIAAEQTDPRRVHLYDSRTSGLGLGFMVMQAVKLAANGAGIDDIIKALDGMQPRTHIYFLLGTMKYLIKSGRIGKAAGVAASILQIKPILTVKDGMIDVFERPRTMRAALDRMWALIDQAVVRGIEHIGFHYVGNRVEVEAMQTEFTRRTGIPSVLSQLGPGVGCHMGPETVAVVIVEKAV</sequence>
<proteinExistence type="predicted"/>
<evidence type="ECO:0000313" key="3">
    <source>
        <dbReference type="EMBL" id="RIE05957.1"/>
    </source>
</evidence>
<dbReference type="EMBL" id="QXIS01000030">
    <property type="protein sequence ID" value="RIE05957.1"/>
    <property type="molecule type" value="Genomic_DNA"/>
</dbReference>
<reference evidence="3 4" key="1">
    <citation type="submission" date="2018-09" db="EMBL/GenBank/DDBJ databases">
        <title>Discovery and Ecogenomic Context for Candidatus Cryosericales, a Global Caldiserica Order Active in Thawing Permafrost.</title>
        <authorList>
            <person name="Martinez M.A."/>
            <person name="Woodcroft B.J."/>
            <person name="Ignacio Espinoza J.C."/>
            <person name="Zayed A."/>
            <person name="Singleton C.M."/>
            <person name="Boyd J."/>
            <person name="Li Y.-F."/>
            <person name="Purvine S."/>
            <person name="Maughan H."/>
            <person name="Hodgkins S.B."/>
            <person name="Anderson D."/>
            <person name="Sederholm M."/>
            <person name="Temperton B."/>
            <person name="Saleska S.R."/>
            <person name="Tyson G.W."/>
            <person name="Rich V.I."/>
        </authorList>
    </citation>
    <scope>NUCLEOTIDE SEQUENCE [LARGE SCALE GENOMIC DNA]</scope>
    <source>
        <strain evidence="3 4">SMC7</strain>
    </source>
</reference>
<feature type="region of interest" description="Disordered" evidence="2">
    <location>
        <begin position="49"/>
        <end position="73"/>
    </location>
</feature>
<dbReference type="Pfam" id="PF02645">
    <property type="entry name" value="DegV"/>
    <property type="match status" value="1"/>
</dbReference>
<dbReference type="AlphaFoldDB" id="A0A398D1C7"/>
<dbReference type="InterPro" id="IPR003797">
    <property type="entry name" value="DegV"/>
</dbReference>
<evidence type="ECO:0000256" key="1">
    <source>
        <dbReference type="ARBA" id="ARBA00023121"/>
    </source>
</evidence>
<name>A0A398D1C7_9BACT</name>
<organism evidence="3 4">
    <name type="scientific">Candidatus Cryosericum terrychapinii</name>
    <dbReference type="NCBI Taxonomy" id="2290919"/>
    <lineage>
        <taxon>Bacteria</taxon>
        <taxon>Pseudomonadati</taxon>
        <taxon>Caldisericota/Cryosericota group</taxon>
        <taxon>Candidatus Cryosericota</taxon>
        <taxon>Candidatus Cryosericia</taxon>
        <taxon>Candidatus Cryosericales</taxon>
        <taxon>Candidatus Cryosericaceae</taxon>
        <taxon>Candidatus Cryosericum</taxon>
    </lineage>
</organism>
<dbReference type="GO" id="GO:0008289">
    <property type="term" value="F:lipid binding"/>
    <property type="evidence" value="ECO:0007669"/>
    <property type="project" value="UniProtKB-KW"/>
</dbReference>
<dbReference type="PANTHER" id="PTHR33434">
    <property type="entry name" value="DEGV DOMAIN-CONTAINING PROTEIN DR_1986-RELATED"/>
    <property type="match status" value="1"/>
</dbReference>
<keyword evidence="4" id="KW-1185">Reference proteome</keyword>
<evidence type="ECO:0000256" key="2">
    <source>
        <dbReference type="SAM" id="MobiDB-lite"/>
    </source>
</evidence>
<dbReference type="InterPro" id="IPR050270">
    <property type="entry name" value="DegV_domain_contain"/>
</dbReference>
<dbReference type="PROSITE" id="PS51482">
    <property type="entry name" value="DEGV"/>
    <property type="match status" value="1"/>
</dbReference>
<comment type="caution">
    <text evidence="3">The sequence shown here is derived from an EMBL/GenBank/DDBJ whole genome shotgun (WGS) entry which is preliminary data.</text>
</comment>
<protein>
    <submittedName>
        <fullName evidence="3">DegV family protein</fullName>
    </submittedName>
</protein>
<dbReference type="OrthoDB" id="9780660at2"/>
<keyword evidence="1" id="KW-0446">Lipid-binding</keyword>
<feature type="compositionally biased region" description="Basic and acidic residues" evidence="2">
    <location>
        <begin position="50"/>
        <end position="68"/>
    </location>
</feature>
<accession>A0A398D1C7</accession>
<gene>
    <name evidence="3" type="ORF">SMC7_04860</name>
</gene>
<dbReference type="Proteomes" id="UP000266328">
    <property type="component" value="Unassembled WGS sequence"/>
</dbReference>
<dbReference type="Gene3D" id="3.40.50.10170">
    <property type="match status" value="1"/>
</dbReference>
<dbReference type="Gene3D" id="3.30.1180.10">
    <property type="match status" value="1"/>
</dbReference>